<dbReference type="PANTHER" id="PTHR43228:SF1">
    <property type="entry name" value="TWO-COMPONENT RESPONSE REGULATOR ARR22"/>
    <property type="match status" value="1"/>
</dbReference>
<dbReference type="PROSITE" id="PS50110">
    <property type="entry name" value="RESPONSE_REGULATORY"/>
    <property type="match status" value="1"/>
</dbReference>
<dbReference type="AlphaFoldDB" id="A0A383XPI9"/>
<reference evidence="3 4" key="1">
    <citation type="submission" date="2018-05" db="EMBL/GenBank/DDBJ databases">
        <title>Abyssibacter profundi OUC007T gen. nov., sp. nov, a marine bacterium isolated from seawater of the Mariana Trench.</title>
        <authorList>
            <person name="Zhou S."/>
        </authorList>
    </citation>
    <scope>NUCLEOTIDE SEQUENCE [LARGE SCALE GENOMIC DNA]</scope>
    <source>
        <strain evidence="3 4">OUC007</strain>
    </source>
</reference>
<gene>
    <name evidence="3" type="ORF">DEH80_16870</name>
</gene>
<comment type="caution">
    <text evidence="3">The sequence shown here is derived from an EMBL/GenBank/DDBJ whole genome shotgun (WGS) entry which is preliminary data.</text>
</comment>
<dbReference type="SMART" id="SM00448">
    <property type="entry name" value="REC"/>
    <property type="match status" value="1"/>
</dbReference>
<dbReference type="InterPro" id="IPR052048">
    <property type="entry name" value="ST_Response_Regulator"/>
</dbReference>
<dbReference type="EMBL" id="QEQK01000024">
    <property type="protein sequence ID" value="PWN54543.1"/>
    <property type="molecule type" value="Genomic_DNA"/>
</dbReference>
<evidence type="ECO:0000313" key="3">
    <source>
        <dbReference type="EMBL" id="PWN54543.1"/>
    </source>
</evidence>
<evidence type="ECO:0000259" key="2">
    <source>
        <dbReference type="PROSITE" id="PS50110"/>
    </source>
</evidence>
<dbReference type="Proteomes" id="UP000251800">
    <property type="component" value="Unassembled WGS sequence"/>
</dbReference>
<sequence length="127" mass="13766">MDKLRTIVVDDHRAFRTLAGALLEDHPAIEVIAFGESGEEAVELCERHKPDLLLVDISMPRMGGLQASRLIKAQDEPPHIVIVSNFDDAGHREHAAASGADNFIGKAEFMEGVDQVVAQLQALRGAS</sequence>
<dbReference type="InterPro" id="IPR058245">
    <property type="entry name" value="NreC/VraR/RcsB-like_REC"/>
</dbReference>
<feature type="domain" description="Response regulatory" evidence="2">
    <location>
        <begin position="5"/>
        <end position="121"/>
    </location>
</feature>
<keyword evidence="1" id="KW-0597">Phosphoprotein</keyword>
<protein>
    <submittedName>
        <fullName evidence="3">Two-component system response regulator</fullName>
    </submittedName>
</protein>
<dbReference type="GO" id="GO:0000160">
    <property type="term" value="P:phosphorelay signal transduction system"/>
    <property type="evidence" value="ECO:0007669"/>
    <property type="project" value="InterPro"/>
</dbReference>
<evidence type="ECO:0000313" key="4">
    <source>
        <dbReference type="Proteomes" id="UP000251800"/>
    </source>
</evidence>
<feature type="modified residue" description="4-aspartylphosphate" evidence="1">
    <location>
        <position position="56"/>
    </location>
</feature>
<keyword evidence="4" id="KW-1185">Reference proteome</keyword>
<evidence type="ECO:0000256" key="1">
    <source>
        <dbReference type="PROSITE-ProRule" id="PRU00169"/>
    </source>
</evidence>
<dbReference type="InterPro" id="IPR011006">
    <property type="entry name" value="CheY-like_superfamily"/>
</dbReference>
<dbReference type="OrthoDB" id="9793421at2"/>
<dbReference type="Gene3D" id="3.40.50.2300">
    <property type="match status" value="1"/>
</dbReference>
<accession>A0A383XPI9</accession>
<dbReference type="RefSeq" id="WP_109721698.1">
    <property type="nucleotide sequence ID" value="NZ_QEQK01000024.1"/>
</dbReference>
<dbReference type="CDD" id="cd17535">
    <property type="entry name" value="REC_NarL-like"/>
    <property type="match status" value="1"/>
</dbReference>
<organism evidence="3 4">
    <name type="scientific">Abyssibacter profundi</name>
    <dbReference type="NCBI Taxonomy" id="2182787"/>
    <lineage>
        <taxon>Bacteria</taxon>
        <taxon>Pseudomonadati</taxon>
        <taxon>Pseudomonadota</taxon>
        <taxon>Gammaproteobacteria</taxon>
        <taxon>Chromatiales</taxon>
        <taxon>Oceanococcaceae</taxon>
        <taxon>Abyssibacter</taxon>
    </lineage>
</organism>
<dbReference type="InterPro" id="IPR001789">
    <property type="entry name" value="Sig_transdc_resp-reg_receiver"/>
</dbReference>
<dbReference type="PANTHER" id="PTHR43228">
    <property type="entry name" value="TWO-COMPONENT RESPONSE REGULATOR"/>
    <property type="match status" value="1"/>
</dbReference>
<dbReference type="SUPFAM" id="SSF52172">
    <property type="entry name" value="CheY-like"/>
    <property type="match status" value="1"/>
</dbReference>
<proteinExistence type="predicted"/>
<name>A0A383XPI9_9GAMM</name>
<dbReference type="Pfam" id="PF00072">
    <property type="entry name" value="Response_reg"/>
    <property type="match status" value="1"/>
</dbReference>